<dbReference type="PRINTS" id="PR00036">
    <property type="entry name" value="HTHLACI"/>
</dbReference>
<dbReference type="GO" id="GO:0003677">
    <property type="term" value="F:DNA binding"/>
    <property type="evidence" value="ECO:0007669"/>
    <property type="project" value="UniProtKB-KW"/>
</dbReference>
<dbReference type="PANTHER" id="PTHR30146:SF109">
    <property type="entry name" value="HTH-TYPE TRANSCRIPTIONAL REGULATOR GALS"/>
    <property type="match status" value="1"/>
</dbReference>
<keyword evidence="6" id="KW-1185">Reference proteome</keyword>
<dbReference type="InterPro" id="IPR010982">
    <property type="entry name" value="Lambda_DNA-bd_dom_sf"/>
</dbReference>
<gene>
    <name evidence="5" type="ORF">KGB56_19805</name>
</gene>
<dbReference type="PANTHER" id="PTHR30146">
    <property type="entry name" value="LACI-RELATED TRANSCRIPTIONAL REPRESSOR"/>
    <property type="match status" value="1"/>
</dbReference>
<sequence>MPLKKSRVTVSDIAKAAGVSVATVSNTINDTGRMTEETKARVKKAMQELGFVRDYNAAKLRSGRSRLIGVLVPDISVPFYAEFCTSLEAALSEHGYLPVIANVGEDTKRQQTMLEEVIGHGVAGIAISPSAGTKRSDFEIASTRKIPVVTFCREIEGLAMDYIGSNNYQAAQLATKHLLEQGHRKFAMIAGLQETMPGRERKRGFYDALKAAGIPEADIHVEVCGFDRECGRIKAQELISNQTEFTALLCHNDLVSVGAAAELKKAGRNIGEDLAVVGFDNLPEGEAWTPALTSVESYPRTIGKDVANLLIKRLDGYTVPTMTERVEPHLLVRDSSRFQV</sequence>
<protein>
    <submittedName>
        <fullName evidence="5">LacI family DNA-binding transcriptional regulator</fullName>
    </submittedName>
</protein>
<dbReference type="InterPro" id="IPR000843">
    <property type="entry name" value="HTH_LacI"/>
</dbReference>
<dbReference type="InterPro" id="IPR001761">
    <property type="entry name" value="Peripla_BP/Lac1_sug-bd_dom"/>
</dbReference>
<evidence type="ECO:0000259" key="4">
    <source>
        <dbReference type="PROSITE" id="PS50932"/>
    </source>
</evidence>
<accession>A0ABX8AKC2</accession>
<dbReference type="Gene3D" id="1.10.260.40">
    <property type="entry name" value="lambda repressor-like DNA-binding domains"/>
    <property type="match status" value="1"/>
</dbReference>
<dbReference type="InterPro" id="IPR028082">
    <property type="entry name" value="Peripla_BP_I"/>
</dbReference>
<proteinExistence type="predicted"/>
<dbReference type="Gene3D" id="3.40.50.2300">
    <property type="match status" value="2"/>
</dbReference>
<evidence type="ECO:0000256" key="3">
    <source>
        <dbReference type="ARBA" id="ARBA00023163"/>
    </source>
</evidence>
<reference evidence="5 6" key="1">
    <citation type="journal article" date="2021" name="Angew. Chem. Int. Ed. Engl.">
        <title>A novel family of nonribosomal peptides modulate collective behavior in Pseudovibrio bacteria isolated from marine sponges.</title>
        <authorList>
            <person name="Ioca L.P."/>
            <person name="Dai Y."/>
            <person name="Kunakom S."/>
            <person name="Diaz-Espinosa J."/>
            <person name="Krunic A."/>
            <person name="Crnkovic C.M."/>
            <person name="Orjala J."/>
            <person name="Sanchez L.M."/>
            <person name="Ferreira A.G."/>
            <person name="Berlinck R.G.S."/>
            <person name="Eustaquio A.S."/>
        </authorList>
    </citation>
    <scope>NUCLEOTIDE SEQUENCE [LARGE SCALE GENOMIC DNA]</scope>
    <source>
        <strain evidence="5 6">Ab134</strain>
    </source>
</reference>
<dbReference type="Pfam" id="PF00532">
    <property type="entry name" value="Peripla_BP_1"/>
    <property type="match status" value="1"/>
</dbReference>
<keyword evidence="2 5" id="KW-0238">DNA-binding</keyword>
<keyword evidence="1" id="KW-0805">Transcription regulation</keyword>
<evidence type="ECO:0000313" key="5">
    <source>
        <dbReference type="EMBL" id="QUS55535.1"/>
    </source>
</evidence>
<dbReference type="CDD" id="cd01392">
    <property type="entry name" value="HTH_LacI"/>
    <property type="match status" value="1"/>
</dbReference>
<dbReference type="SUPFAM" id="SSF53822">
    <property type="entry name" value="Periplasmic binding protein-like I"/>
    <property type="match status" value="1"/>
</dbReference>
<dbReference type="SUPFAM" id="SSF47413">
    <property type="entry name" value="lambda repressor-like DNA-binding domains"/>
    <property type="match status" value="1"/>
</dbReference>
<dbReference type="Pfam" id="PF00356">
    <property type="entry name" value="LacI"/>
    <property type="match status" value="1"/>
</dbReference>
<dbReference type="CDD" id="cd06289">
    <property type="entry name" value="PBP1_MalI-like"/>
    <property type="match status" value="1"/>
</dbReference>
<dbReference type="PROSITE" id="PS50932">
    <property type="entry name" value="HTH_LACI_2"/>
    <property type="match status" value="1"/>
</dbReference>
<dbReference type="Proteomes" id="UP000680706">
    <property type="component" value="Chromosome"/>
</dbReference>
<dbReference type="EMBL" id="CP074126">
    <property type="protein sequence ID" value="QUS55535.1"/>
    <property type="molecule type" value="Genomic_DNA"/>
</dbReference>
<organism evidence="5 6">
    <name type="scientific">Pseudovibrio brasiliensis</name>
    <dbReference type="NCBI Taxonomy" id="1898042"/>
    <lineage>
        <taxon>Bacteria</taxon>
        <taxon>Pseudomonadati</taxon>
        <taxon>Pseudomonadota</taxon>
        <taxon>Alphaproteobacteria</taxon>
        <taxon>Hyphomicrobiales</taxon>
        <taxon>Stappiaceae</taxon>
        <taxon>Pseudovibrio</taxon>
    </lineage>
</organism>
<evidence type="ECO:0000256" key="1">
    <source>
        <dbReference type="ARBA" id="ARBA00023015"/>
    </source>
</evidence>
<name>A0ABX8AKC2_9HYPH</name>
<dbReference type="SMART" id="SM00354">
    <property type="entry name" value="HTH_LACI"/>
    <property type="match status" value="1"/>
</dbReference>
<evidence type="ECO:0000313" key="6">
    <source>
        <dbReference type="Proteomes" id="UP000680706"/>
    </source>
</evidence>
<keyword evidence="3" id="KW-0804">Transcription</keyword>
<evidence type="ECO:0000256" key="2">
    <source>
        <dbReference type="ARBA" id="ARBA00023125"/>
    </source>
</evidence>
<dbReference type="RefSeq" id="WP_075701902.1">
    <property type="nucleotide sequence ID" value="NZ_MIEL01000039.1"/>
</dbReference>
<feature type="domain" description="HTH lacI-type" evidence="4">
    <location>
        <begin position="8"/>
        <end position="62"/>
    </location>
</feature>